<organism evidence="4 5">
    <name type="scientific">Weissella confusa</name>
    <name type="common">Lactobacillus confusus</name>
    <dbReference type="NCBI Taxonomy" id="1583"/>
    <lineage>
        <taxon>Bacteria</taxon>
        <taxon>Bacillati</taxon>
        <taxon>Bacillota</taxon>
        <taxon>Bacilli</taxon>
        <taxon>Lactobacillales</taxon>
        <taxon>Lactobacillaceae</taxon>
        <taxon>Weissella</taxon>
    </lineage>
</organism>
<dbReference type="PANTHER" id="PTHR34295:SF1">
    <property type="entry name" value="BIOTIN TRANSPORTER BIOY"/>
    <property type="match status" value="1"/>
</dbReference>
<comment type="caution">
    <text evidence="4">The sequence shown here is derived from an EMBL/GenBank/DDBJ whole genome shotgun (WGS) entry which is preliminary data.</text>
</comment>
<evidence type="ECO:0000256" key="2">
    <source>
        <dbReference type="PIRNR" id="PIRNR016661"/>
    </source>
</evidence>
<dbReference type="GO" id="GO:0015225">
    <property type="term" value="F:biotin transmembrane transporter activity"/>
    <property type="evidence" value="ECO:0007669"/>
    <property type="project" value="UniProtKB-UniRule"/>
</dbReference>
<dbReference type="Pfam" id="PF02632">
    <property type="entry name" value="BioY"/>
    <property type="match status" value="1"/>
</dbReference>
<evidence type="ECO:0000256" key="1">
    <source>
        <dbReference type="ARBA" id="ARBA00010692"/>
    </source>
</evidence>
<comment type="similarity">
    <text evidence="1 2">Belongs to the BioY family.</text>
</comment>
<gene>
    <name evidence="4" type="ORF">C6P11_09520</name>
</gene>
<dbReference type="InterPro" id="IPR003784">
    <property type="entry name" value="BioY"/>
</dbReference>
<dbReference type="EMBL" id="PVSN01000070">
    <property type="protein sequence ID" value="TGE71044.1"/>
    <property type="molecule type" value="Genomic_DNA"/>
</dbReference>
<keyword evidence="2" id="KW-0813">Transport</keyword>
<proteinExistence type="inferred from homology"/>
<dbReference type="OrthoDB" id="9803495at2"/>
<accession>A0A4Z0RU69</accession>
<keyword evidence="2" id="KW-1003">Cell membrane</keyword>
<feature type="transmembrane region" description="Helical" evidence="3">
    <location>
        <begin position="110"/>
        <end position="132"/>
    </location>
</feature>
<keyword evidence="3" id="KW-0812">Transmembrane</keyword>
<protein>
    <recommendedName>
        <fullName evidence="2">Biotin transporter</fullName>
    </recommendedName>
</protein>
<evidence type="ECO:0000313" key="5">
    <source>
        <dbReference type="Proteomes" id="UP000297646"/>
    </source>
</evidence>
<name>A0A4Z0RU69_WEICO</name>
<comment type="subcellular location">
    <subcellularLocation>
        <location evidence="2">Cell membrane</location>
        <topology evidence="2">Multi-pass membrane protein</topology>
    </subcellularLocation>
</comment>
<dbReference type="AlphaFoldDB" id="A0A4Z0RU69"/>
<evidence type="ECO:0000256" key="3">
    <source>
        <dbReference type="SAM" id="Phobius"/>
    </source>
</evidence>
<dbReference type="GO" id="GO:0005886">
    <property type="term" value="C:plasma membrane"/>
    <property type="evidence" value="ECO:0007669"/>
    <property type="project" value="UniProtKB-SubCell"/>
</dbReference>
<dbReference type="Gene3D" id="1.10.1760.20">
    <property type="match status" value="1"/>
</dbReference>
<evidence type="ECO:0000313" key="4">
    <source>
        <dbReference type="EMBL" id="TGE71044.1"/>
    </source>
</evidence>
<keyword evidence="3" id="KW-1133">Transmembrane helix</keyword>
<feature type="transmembrane region" description="Helical" evidence="3">
    <location>
        <begin position="144"/>
        <end position="166"/>
    </location>
</feature>
<keyword evidence="2 3" id="KW-0472">Membrane</keyword>
<sequence length="181" mass="18822">MKTRQLVLAAVFAAIIAILAPLSIPTGIVPLTVQTIIIPLIASIAATRVSFSAVAVYLLLGMIGMPVYAGWTSGVGIVIGPTGGYLIGMLLFPLVIGLGASLGRSWPAMLLWNLIAAFLQLGFGTLWLAFVAKMSIETAVATGLIAFVVPTIVKVVIVVILMVIIGRVMRLPIGGKDGGKE</sequence>
<feature type="transmembrane region" description="Helical" evidence="3">
    <location>
        <begin position="85"/>
        <end position="103"/>
    </location>
</feature>
<feature type="transmembrane region" description="Helical" evidence="3">
    <location>
        <begin position="56"/>
        <end position="79"/>
    </location>
</feature>
<dbReference type="RefSeq" id="WP_135520622.1">
    <property type="nucleotide sequence ID" value="NZ_PVSN01000070.1"/>
</dbReference>
<dbReference type="PANTHER" id="PTHR34295">
    <property type="entry name" value="BIOTIN TRANSPORTER BIOY"/>
    <property type="match status" value="1"/>
</dbReference>
<reference evidence="4 5" key="1">
    <citation type="submission" date="2018-03" db="EMBL/GenBank/DDBJ databases">
        <title>Genome sequencing of Weissella confusa isolates.</title>
        <authorList>
            <person name="Kajala I."/>
            <person name="Baruah R."/>
            <person name="Bergsveinson J."/>
            <person name="Juvonen R."/>
            <person name="Ziola B."/>
        </authorList>
    </citation>
    <scope>NUCLEOTIDE SEQUENCE [LARGE SCALE GENOMIC DNA]</scope>
    <source>
        <strain evidence="4 5">VTT E-062653</strain>
    </source>
</reference>
<dbReference type="Proteomes" id="UP000297646">
    <property type="component" value="Unassembled WGS sequence"/>
</dbReference>
<dbReference type="PIRSF" id="PIRSF016661">
    <property type="entry name" value="BioY"/>
    <property type="match status" value="1"/>
</dbReference>